<evidence type="ECO:0000313" key="2">
    <source>
        <dbReference type="EMBL" id="KAK3766793.1"/>
    </source>
</evidence>
<feature type="region of interest" description="Disordered" evidence="1">
    <location>
        <begin position="86"/>
        <end position="124"/>
    </location>
</feature>
<sequence>MGKGKLLRVQSVAGHPGSFMGEAKALICDTPRLYSSSAAQLGVVRQREEAGGKPSQATSVVGQWEIGDYGQPLAEHFIVLTPTKPVGVGEGQGEDISGRSSSVQTRSSKPYQHRHKRSIDEAPAGTQIVTAENRSNFCGATNKGYITQPELVWGRHEDQPHPHLLTSSLRNGQQPHLFPPHQRPVTHARKPFSNARPLWAAANRNQLNKRGILPFSPKPLRLLPTEFKGLRTRIADPRSSMAANNSARSSIGFLHGRLVSSGLAYHNRFTISEFGTGTRSGISCKIHLLTGLSSCACVDDCHKSMTAHHVLAQAPVAIRAQMSDSAWVEGLGAHTRIIDNPPPPHKGGKDQSHHPVSQYPDQALTSRTLTDHPSTTPF</sequence>
<dbReference type="AlphaFoldDB" id="A0AAE0ZCA2"/>
<dbReference type="EMBL" id="JAWDGP010004194">
    <property type="protein sequence ID" value="KAK3766793.1"/>
    <property type="molecule type" value="Genomic_DNA"/>
</dbReference>
<organism evidence="2 3">
    <name type="scientific">Elysia crispata</name>
    <name type="common">lettuce slug</name>
    <dbReference type="NCBI Taxonomy" id="231223"/>
    <lineage>
        <taxon>Eukaryota</taxon>
        <taxon>Metazoa</taxon>
        <taxon>Spiralia</taxon>
        <taxon>Lophotrochozoa</taxon>
        <taxon>Mollusca</taxon>
        <taxon>Gastropoda</taxon>
        <taxon>Heterobranchia</taxon>
        <taxon>Euthyneura</taxon>
        <taxon>Panpulmonata</taxon>
        <taxon>Sacoglossa</taxon>
        <taxon>Placobranchoidea</taxon>
        <taxon>Plakobranchidae</taxon>
        <taxon>Elysia</taxon>
    </lineage>
</organism>
<evidence type="ECO:0000313" key="3">
    <source>
        <dbReference type="Proteomes" id="UP001283361"/>
    </source>
</evidence>
<protein>
    <submittedName>
        <fullName evidence="2">Uncharacterized protein</fullName>
    </submittedName>
</protein>
<evidence type="ECO:0000256" key="1">
    <source>
        <dbReference type="SAM" id="MobiDB-lite"/>
    </source>
</evidence>
<proteinExistence type="predicted"/>
<feature type="compositionally biased region" description="Polar residues" evidence="1">
    <location>
        <begin position="359"/>
        <end position="378"/>
    </location>
</feature>
<keyword evidence="3" id="KW-1185">Reference proteome</keyword>
<feature type="compositionally biased region" description="Low complexity" evidence="1">
    <location>
        <begin position="98"/>
        <end position="108"/>
    </location>
</feature>
<gene>
    <name evidence="2" type="ORF">RRG08_056876</name>
</gene>
<dbReference type="Proteomes" id="UP001283361">
    <property type="component" value="Unassembled WGS sequence"/>
</dbReference>
<accession>A0AAE0ZCA2</accession>
<name>A0AAE0ZCA2_9GAST</name>
<reference evidence="2" key="1">
    <citation type="journal article" date="2023" name="G3 (Bethesda)">
        <title>A reference genome for the long-term kleptoplast-retaining sea slug Elysia crispata morphotype clarki.</title>
        <authorList>
            <person name="Eastman K.E."/>
            <person name="Pendleton A.L."/>
            <person name="Shaikh M.A."/>
            <person name="Suttiyut T."/>
            <person name="Ogas R."/>
            <person name="Tomko P."/>
            <person name="Gavelis G."/>
            <person name="Widhalm J.R."/>
            <person name="Wisecaver J.H."/>
        </authorList>
    </citation>
    <scope>NUCLEOTIDE SEQUENCE</scope>
    <source>
        <strain evidence="2">ECLA1</strain>
    </source>
</reference>
<feature type="region of interest" description="Disordered" evidence="1">
    <location>
        <begin position="335"/>
        <end position="378"/>
    </location>
</feature>
<comment type="caution">
    <text evidence="2">The sequence shown here is derived from an EMBL/GenBank/DDBJ whole genome shotgun (WGS) entry which is preliminary data.</text>
</comment>